<dbReference type="eggNOG" id="ENOG5032ZRN">
    <property type="taxonomic scope" value="Bacteria"/>
</dbReference>
<evidence type="ECO:0000259" key="1">
    <source>
        <dbReference type="Pfam" id="PF07238"/>
    </source>
</evidence>
<dbReference type="KEGG" id="tvi:Thivi_0666"/>
<dbReference type="EMBL" id="CP003154">
    <property type="protein sequence ID" value="AFL72720.1"/>
    <property type="molecule type" value="Genomic_DNA"/>
</dbReference>
<reference evidence="2 3" key="1">
    <citation type="submission" date="2012-06" db="EMBL/GenBank/DDBJ databases">
        <title>Complete sequence of Thiocystis violascens DSM 198.</title>
        <authorList>
            <consortium name="US DOE Joint Genome Institute"/>
            <person name="Lucas S."/>
            <person name="Han J."/>
            <person name="Lapidus A."/>
            <person name="Cheng J.-F."/>
            <person name="Goodwin L."/>
            <person name="Pitluck S."/>
            <person name="Peters L."/>
            <person name="Ovchinnikova G."/>
            <person name="Teshima H."/>
            <person name="Detter J.C."/>
            <person name="Han C."/>
            <person name="Tapia R."/>
            <person name="Land M."/>
            <person name="Hauser L."/>
            <person name="Kyrpides N."/>
            <person name="Ivanova N."/>
            <person name="Pagani I."/>
            <person name="Vogl K."/>
            <person name="Liu Z."/>
            <person name="Frigaard N.-U."/>
            <person name="Bryant D."/>
            <person name="Woyke T."/>
        </authorList>
    </citation>
    <scope>NUCLEOTIDE SEQUENCE [LARGE SCALE GENOMIC DNA]</scope>
    <source>
        <strain evidence="3">ATCC 17096 / DSM 198 / 6111</strain>
    </source>
</reference>
<dbReference type="Proteomes" id="UP000006062">
    <property type="component" value="Chromosome"/>
</dbReference>
<sequence length="128" mass="14041">MTIEPTQHTPHPIELQVHIHYGKRRFFCARGRDLSQRGMYLEVRNLTLPTGTQVNLEFHGFDQDGRIEATVVHRDSAGIQVLFATPQPELLPGLEQISVPPPTALVALPECALAISNPKTSPTALGAV</sequence>
<evidence type="ECO:0000313" key="3">
    <source>
        <dbReference type="Proteomes" id="UP000006062"/>
    </source>
</evidence>
<gene>
    <name evidence="2" type="ordered locus">Thivi_0666</name>
</gene>
<dbReference type="HOGENOM" id="CLU_2072077_0_0_6"/>
<dbReference type="GO" id="GO:0035438">
    <property type="term" value="F:cyclic-di-GMP binding"/>
    <property type="evidence" value="ECO:0007669"/>
    <property type="project" value="InterPro"/>
</dbReference>
<keyword evidence="3" id="KW-1185">Reference proteome</keyword>
<dbReference type="Pfam" id="PF07238">
    <property type="entry name" value="PilZ"/>
    <property type="match status" value="1"/>
</dbReference>
<feature type="domain" description="PilZ" evidence="1">
    <location>
        <begin position="12"/>
        <end position="83"/>
    </location>
</feature>
<dbReference type="InterPro" id="IPR009875">
    <property type="entry name" value="PilZ_domain"/>
</dbReference>
<dbReference type="AlphaFoldDB" id="I3Y6V2"/>
<dbReference type="OrthoDB" id="7063044at2"/>
<dbReference type="Gene3D" id="2.40.10.220">
    <property type="entry name" value="predicted glycosyltransferase like domains"/>
    <property type="match status" value="1"/>
</dbReference>
<protein>
    <submittedName>
        <fullName evidence="2">PilZ domain-containing protein</fullName>
    </submittedName>
</protein>
<organism evidence="2 3">
    <name type="scientific">Thiocystis violascens (strain ATCC 17096 / DSM 198 / 6111)</name>
    <name type="common">Chromatium violascens</name>
    <dbReference type="NCBI Taxonomy" id="765911"/>
    <lineage>
        <taxon>Bacteria</taxon>
        <taxon>Pseudomonadati</taxon>
        <taxon>Pseudomonadota</taxon>
        <taxon>Gammaproteobacteria</taxon>
        <taxon>Chromatiales</taxon>
        <taxon>Chromatiaceae</taxon>
        <taxon>Thiocystis</taxon>
    </lineage>
</organism>
<name>I3Y6V2_THIV6</name>
<accession>I3Y6V2</accession>
<proteinExistence type="predicted"/>
<evidence type="ECO:0000313" key="2">
    <source>
        <dbReference type="EMBL" id="AFL72720.1"/>
    </source>
</evidence>